<proteinExistence type="predicted"/>
<evidence type="ECO:0000313" key="2">
    <source>
        <dbReference type="Proteomes" id="UP000189739"/>
    </source>
</evidence>
<name>A0A1S9P918_9SPHI</name>
<sequence>MLDIERLQMARFAAAKIVEKLGDEYLIFFERIHKEIINAQKQLDLKSLALKAAKKEVISI</sequence>
<dbReference type="EMBL" id="MBTF01000036">
    <property type="protein sequence ID" value="OOQ57409.1"/>
    <property type="molecule type" value="Genomic_DNA"/>
</dbReference>
<accession>A0A1S9P918</accession>
<reference evidence="1 2" key="1">
    <citation type="submission" date="2016-07" db="EMBL/GenBank/DDBJ databases">
        <title>Genomic analysis of zinc-resistant bacterium Mucilaginibacter pedocola TBZ30.</title>
        <authorList>
            <person name="Huang J."/>
            <person name="Tang J."/>
        </authorList>
    </citation>
    <scope>NUCLEOTIDE SEQUENCE [LARGE SCALE GENOMIC DNA]</scope>
    <source>
        <strain evidence="1 2">TBZ30</strain>
    </source>
</reference>
<dbReference type="Proteomes" id="UP000189739">
    <property type="component" value="Unassembled WGS sequence"/>
</dbReference>
<keyword evidence="2" id="KW-1185">Reference proteome</keyword>
<protein>
    <submittedName>
        <fullName evidence="1">Uncharacterized protein</fullName>
    </submittedName>
</protein>
<comment type="caution">
    <text evidence="1">The sequence shown here is derived from an EMBL/GenBank/DDBJ whole genome shotgun (WGS) entry which is preliminary data.</text>
</comment>
<organism evidence="1 2">
    <name type="scientific">Mucilaginibacter pedocola</name>
    <dbReference type="NCBI Taxonomy" id="1792845"/>
    <lineage>
        <taxon>Bacteria</taxon>
        <taxon>Pseudomonadati</taxon>
        <taxon>Bacteroidota</taxon>
        <taxon>Sphingobacteriia</taxon>
        <taxon>Sphingobacteriales</taxon>
        <taxon>Sphingobacteriaceae</taxon>
        <taxon>Mucilaginibacter</taxon>
    </lineage>
</organism>
<gene>
    <name evidence="1" type="ORF">BC343_15030</name>
</gene>
<evidence type="ECO:0000313" key="1">
    <source>
        <dbReference type="EMBL" id="OOQ57409.1"/>
    </source>
</evidence>
<dbReference type="AlphaFoldDB" id="A0A1S9P918"/>